<proteinExistence type="predicted"/>
<dbReference type="NCBIfam" id="TIGR03696">
    <property type="entry name" value="Rhs_assc_core"/>
    <property type="match status" value="1"/>
</dbReference>
<evidence type="ECO:0000313" key="2">
    <source>
        <dbReference type="Proteomes" id="UP001597541"/>
    </source>
</evidence>
<dbReference type="InterPro" id="IPR022385">
    <property type="entry name" value="Rhs_assc_core"/>
</dbReference>
<sequence>MLLGSENAVLLPTSHYYDPRPARFISEDTYEGEIESPLTLNLYAYVSNNPLKFIDPSGHRQLEDKDLKKHPYVIFQVTTFIPFNRIPESGYIGLGDNRNLWEKGTHRTRHSVVVDVETGKIVGPKNAEAIASTIDIKLFKYVSSVPTTKGKLKAESSLKNGVIFIRMTGEIASEDLKWIPKLKNIHKSALTISYDFEVMLDASGNLKIPTLVGKHDGFPAYEVLVIPPSGIAYGYSYDPRQTGNSVTRDNILSLLDPMEKSTSGKMSCVDISHYG</sequence>
<gene>
    <name evidence="1" type="ORF">ACFSUF_15470</name>
</gene>
<accession>A0ABW5PEV7</accession>
<protein>
    <submittedName>
        <fullName evidence="1">RHS repeat-associated core domain-containing protein</fullName>
    </submittedName>
</protein>
<dbReference type="EMBL" id="JBHUME010000009">
    <property type="protein sequence ID" value="MFD2613815.1"/>
    <property type="molecule type" value="Genomic_DNA"/>
</dbReference>
<comment type="caution">
    <text evidence="1">The sequence shown here is derived from an EMBL/GenBank/DDBJ whole genome shotgun (WGS) entry which is preliminary data.</text>
</comment>
<name>A0ABW5PEV7_9BACL</name>
<reference evidence="2" key="1">
    <citation type="journal article" date="2019" name="Int. J. Syst. Evol. Microbiol.">
        <title>The Global Catalogue of Microorganisms (GCM) 10K type strain sequencing project: providing services to taxonomists for standard genome sequencing and annotation.</title>
        <authorList>
            <consortium name="The Broad Institute Genomics Platform"/>
            <consortium name="The Broad Institute Genome Sequencing Center for Infectious Disease"/>
            <person name="Wu L."/>
            <person name="Ma J."/>
        </authorList>
    </citation>
    <scope>NUCLEOTIDE SEQUENCE [LARGE SCALE GENOMIC DNA]</scope>
    <source>
        <strain evidence="2">KCTC 3950</strain>
    </source>
</reference>
<evidence type="ECO:0000313" key="1">
    <source>
        <dbReference type="EMBL" id="MFD2613815.1"/>
    </source>
</evidence>
<dbReference type="Gene3D" id="2.180.10.10">
    <property type="entry name" value="RHS repeat-associated core"/>
    <property type="match status" value="1"/>
</dbReference>
<dbReference type="Proteomes" id="UP001597541">
    <property type="component" value="Unassembled WGS sequence"/>
</dbReference>
<organism evidence="1 2">
    <name type="scientific">Paenibacillus gansuensis</name>
    <dbReference type="NCBI Taxonomy" id="306542"/>
    <lineage>
        <taxon>Bacteria</taxon>
        <taxon>Bacillati</taxon>
        <taxon>Bacillota</taxon>
        <taxon>Bacilli</taxon>
        <taxon>Bacillales</taxon>
        <taxon>Paenibacillaceae</taxon>
        <taxon>Paenibacillus</taxon>
    </lineage>
</organism>
<dbReference type="RefSeq" id="WP_377604453.1">
    <property type="nucleotide sequence ID" value="NZ_JBHUME010000009.1"/>
</dbReference>
<keyword evidence="2" id="KW-1185">Reference proteome</keyword>